<sequence>MEDLDRNQVHRDDFLDEIHPDDSVLQTFYHLNSQLQPSGSQEMEIDESIDDIGSSVPSPPLSSLLTSSASTYSDVGEDIQLSSEILNTSQIPAAFLAKRK</sequence>
<reference evidence="1 2" key="1">
    <citation type="journal article" date="2018" name="Nat. Ecol. Evol.">
        <title>Pezizomycetes genomes reveal the molecular basis of ectomycorrhizal truffle lifestyle.</title>
        <authorList>
            <person name="Murat C."/>
            <person name="Payen T."/>
            <person name="Noel B."/>
            <person name="Kuo A."/>
            <person name="Morin E."/>
            <person name="Chen J."/>
            <person name="Kohler A."/>
            <person name="Krizsan K."/>
            <person name="Balestrini R."/>
            <person name="Da Silva C."/>
            <person name="Montanini B."/>
            <person name="Hainaut M."/>
            <person name="Levati E."/>
            <person name="Barry K.W."/>
            <person name="Belfiori B."/>
            <person name="Cichocki N."/>
            <person name="Clum A."/>
            <person name="Dockter R.B."/>
            <person name="Fauchery L."/>
            <person name="Guy J."/>
            <person name="Iotti M."/>
            <person name="Le Tacon F."/>
            <person name="Lindquist E.A."/>
            <person name="Lipzen A."/>
            <person name="Malagnac F."/>
            <person name="Mello A."/>
            <person name="Molinier V."/>
            <person name="Miyauchi S."/>
            <person name="Poulain J."/>
            <person name="Riccioni C."/>
            <person name="Rubini A."/>
            <person name="Sitrit Y."/>
            <person name="Splivallo R."/>
            <person name="Traeger S."/>
            <person name="Wang M."/>
            <person name="Zifcakova L."/>
            <person name="Wipf D."/>
            <person name="Zambonelli A."/>
            <person name="Paolocci F."/>
            <person name="Nowrousian M."/>
            <person name="Ottonello S."/>
            <person name="Baldrian P."/>
            <person name="Spatafora J.W."/>
            <person name="Henrissat B."/>
            <person name="Nagy L.G."/>
            <person name="Aury J.M."/>
            <person name="Wincker P."/>
            <person name="Grigoriev I.V."/>
            <person name="Bonfante P."/>
            <person name="Martin F.M."/>
        </authorList>
    </citation>
    <scope>NUCLEOTIDE SEQUENCE [LARGE SCALE GENOMIC DNA]</scope>
    <source>
        <strain evidence="1 2">120613-1</strain>
    </source>
</reference>
<name>A0A3N4K4B6_9PEZI</name>
<proteinExistence type="predicted"/>
<organism evidence="1 2">
    <name type="scientific">Choiromyces venosus 120613-1</name>
    <dbReference type="NCBI Taxonomy" id="1336337"/>
    <lineage>
        <taxon>Eukaryota</taxon>
        <taxon>Fungi</taxon>
        <taxon>Dikarya</taxon>
        <taxon>Ascomycota</taxon>
        <taxon>Pezizomycotina</taxon>
        <taxon>Pezizomycetes</taxon>
        <taxon>Pezizales</taxon>
        <taxon>Tuberaceae</taxon>
        <taxon>Choiromyces</taxon>
    </lineage>
</organism>
<evidence type="ECO:0000313" key="1">
    <source>
        <dbReference type="EMBL" id="RPB05420.1"/>
    </source>
</evidence>
<accession>A0A3N4K4B6</accession>
<dbReference type="Proteomes" id="UP000276215">
    <property type="component" value="Unassembled WGS sequence"/>
</dbReference>
<dbReference type="AlphaFoldDB" id="A0A3N4K4B6"/>
<gene>
    <name evidence="1" type="ORF">L873DRAFT_1785627</name>
</gene>
<protein>
    <submittedName>
        <fullName evidence="1">Uncharacterized protein</fullName>
    </submittedName>
</protein>
<dbReference type="EMBL" id="ML120353">
    <property type="protein sequence ID" value="RPB05420.1"/>
    <property type="molecule type" value="Genomic_DNA"/>
</dbReference>
<evidence type="ECO:0000313" key="2">
    <source>
        <dbReference type="Proteomes" id="UP000276215"/>
    </source>
</evidence>
<keyword evidence="2" id="KW-1185">Reference proteome</keyword>